<protein>
    <submittedName>
        <fullName evidence="2">Uncharacterized protein</fullName>
    </submittedName>
</protein>
<dbReference type="RefSeq" id="XP_004357830.1">
    <property type="nucleotide sequence ID" value="XM_004357773.1"/>
</dbReference>
<gene>
    <name evidence="2" type="ORF">DFA_00114</name>
</gene>
<evidence type="ECO:0000313" key="2">
    <source>
        <dbReference type="EMBL" id="EGG19536.1"/>
    </source>
</evidence>
<feature type="compositionally biased region" description="Acidic residues" evidence="1">
    <location>
        <begin position="87"/>
        <end position="96"/>
    </location>
</feature>
<sequence length="506" mass="59964">MEIDKNRLVKLVFINSYTRRVINRHVKIINRLFSYAPVDRQKPIEYYNWDQLSNDPIQLARHGYFNQLKSTILTLEQKYAKYKWSNYDDDNDDDGDEQQKQKQQQQHRWIPNLKEIIEDLISYPMTLKNHCNLFKKQYDDDDDRVNKRNQFIQDFMYKRYGGVDHLEEFTTLVITSALKCYDGDLELIKWIESIHNDNILNVMHKYNTELRIVFKTKNQDIVYHCFKIFQSSKYSKSNSTVRDTFVVRTVNYIKDKESTTLINNLFDYYILDLTEATKKTIIKKWYFSYKSMHNAITRDDSKLVTYLLDIDKALKIDMDDAAQAGSIKVLELGKKLGLACTTEAFYCIAYGHLETFKWLIETYPSLLQYMIYTDSLMGLAISNKKCTPEILGFFISTYFSVRCVSEMGYHMTIDFDLAISKAINKERCDMVEMLVEMLETFESTSNNPISLSLFHRPQPTLKKVDFFMYLCRKKGYIKYFGEKVEVYVEALKDFLFYGFDEPAQMV</sequence>
<dbReference type="KEGG" id="dfa:DFA_00114"/>
<dbReference type="AlphaFoldDB" id="F4PXM6"/>
<accession>F4PXM6</accession>
<dbReference type="GeneID" id="14871650"/>
<organism evidence="2 3">
    <name type="scientific">Cavenderia fasciculata</name>
    <name type="common">Slime mold</name>
    <name type="synonym">Dictyostelium fasciculatum</name>
    <dbReference type="NCBI Taxonomy" id="261658"/>
    <lineage>
        <taxon>Eukaryota</taxon>
        <taxon>Amoebozoa</taxon>
        <taxon>Evosea</taxon>
        <taxon>Eumycetozoa</taxon>
        <taxon>Dictyostelia</taxon>
        <taxon>Acytosteliales</taxon>
        <taxon>Cavenderiaceae</taxon>
        <taxon>Cavenderia</taxon>
    </lineage>
</organism>
<feature type="region of interest" description="Disordered" evidence="1">
    <location>
        <begin position="87"/>
        <end position="106"/>
    </location>
</feature>
<evidence type="ECO:0000313" key="3">
    <source>
        <dbReference type="Proteomes" id="UP000007797"/>
    </source>
</evidence>
<evidence type="ECO:0000256" key="1">
    <source>
        <dbReference type="SAM" id="MobiDB-lite"/>
    </source>
</evidence>
<keyword evidence="3" id="KW-1185">Reference proteome</keyword>
<dbReference type="EMBL" id="GL883014">
    <property type="protein sequence ID" value="EGG19536.1"/>
    <property type="molecule type" value="Genomic_DNA"/>
</dbReference>
<proteinExistence type="predicted"/>
<name>F4PXM6_CACFS</name>
<reference evidence="3" key="1">
    <citation type="journal article" date="2011" name="Genome Res.">
        <title>Phylogeny-wide analysis of social amoeba genomes highlights ancient origins for complex intercellular communication.</title>
        <authorList>
            <person name="Heidel A.J."/>
            <person name="Lawal H.M."/>
            <person name="Felder M."/>
            <person name="Schilde C."/>
            <person name="Helps N.R."/>
            <person name="Tunggal B."/>
            <person name="Rivero F."/>
            <person name="John U."/>
            <person name="Schleicher M."/>
            <person name="Eichinger L."/>
            <person name="Platzer M."/>
            <person name="Noegel A.A."/>
            <person name="Schaap P."/>
            <person name="Gloeckner G."/>
        </authorList>
    </citation>
    <scope>NUCLEOTIDE SEQUENCE [LARGE SCALE GENOMIC DNA]</scope>
    <source>
        <strain evidence="3">SH3</strain>
    </source>
</reference>
<dbReference type="Proteomes" id="UP000007797">
    <property type="component" value="Unassembled WGS sequence"/>
</dbReference>